<accession>A0A8H5LAQ0</accession>
<keyword evidence="2" id="KW-1185">Reference proteome</keyword>
<proteinExistence type="predicted"/>
<comment type="caution">
    <text evidence="1">The sequence shown here is derived from an EMBL/GenBank/DDBJ whole genome shotgun (WGS) entry which is preliminary data.</text>
</comment>
<evidence type="ECO:0000313" key="1">
    <source>
        <dbReference type="EMBL" id="KAF5587777.1"/>
    </source>
</evidence>
<dbReference type="Proteomes" id="UP000544095">
    <property type="component" value="Unassembled WGS sequence"/>
</dbReference>
<reference evidence="1 2" key="1">
    <citation type="submission" date="2020-05" db="EMBL/GenBank/DDBJ databases">
        <title>Identification and distribution of gene clusters putatively required for synthesis of sphingolipid metabolism inhibitors in phylogenetically diverse species of the filamentous fungus Fusarium.</title>
        <authorList>
            <person name="Kim H.-S."/>
            <person name="Busman M."/>
            <person name="Brown D.W."/>
            <person name="Divon H."/>
            <person name="Uhlig S."/>
            <person name="Proctor R.H."/>
        </authorList>
    </citation>
    <scope>NUCLEOTIDE SEQUENCE [LARGE SCALE GENOMIC DNA]</scope>
    <source>
        <strain evidence="1 2">NRRL 25211</strain>
    </source>
</reference>
<evidence type="ECO:0000313" key="2">
    <source>
        <dbReference type="Proteomes" id="UP000544095"/>
    </source>
</evidence>
<dbReference type="EMBL" id="JAAOAR010000326">
    <property type="protein sequence ID" value="KAF5587777.1"/>
    <property type="molecule type" value="Genomic_DNA"/>
</dbReference>
<dbReference type="AlphaFoldDB" id="A0A8H5LAQ0"/>
<name>A0A8H5LAQ0_9HYPO</name>
<gene>
    <name evidence="1" type="ORF">FPANT_6813</name>
</gene>
<protein>
    <submittedName>
        <fullName evidence="1">Uncharacterized protein</fullName>
    </submittedName>
</protein>
<organism evidence="1 2">
    <name type="scientific">Fusarium pseudoanthophilum</name>
    <dbReference type="NCBI Taxonomy" id="48495"/>
    <lineage>
        <taxon>Eukaryota</taxon>
        <taxon>Fungi</taxon>
        <taxon>Dikarya</taxon>
        <taxon>Ascomycota</taxon>
        <taxon>Pezizomycotina</taxon>
        <taxon>Sordariomycetes</taxon>
        <taxon>Hypocreomycetidae</taxon>
        <taxon>Hypocreales</taxon>
        <taxon>Nectriaceae</taxon>
        <taxon>Fusarium</taxon>
        <taxon>Fusarium fujikuroi species complex</taxon>
    </lineage>
</organism>
<sequence>MCLAKLTERTWNSIPGDAIDGLKEGETRLEMCENGGERFVKWTTGPVFFAAEYFARKMNTDVESLWAANGPIIIRIYTPGTVQDLLLR</sequence>